<evidence type="ECO:0000313" key="2">
    <source>
        <dbReference type="Proteomes" id="UP001054837"/>
    </source>
</evidence>
<reference evidence="1 2" key="1">
    <citation type="submission" date="2021-06" db="EMBL/GenBank/DDBJ databases">
        <title>Caerostris darwini draft genome.</title>
        <authorList>
            <person name="Kono N."/>
            <person name="Arakawa K."/>
        </authorList>
    </citation>
    <scope>NUCLEOTIDE SEQUENCE [LARGE SCALE GENOMIC DNA]</scope>
</reference>
<accession>A0AAV4QEV1</accession>
<comment type="caution">
    <text evidence="1">The sequence shown here is derived from an EMBL/GenBank/DDBJ whole genome shotgun (WGS) entry which is preliminary data.</text>
</comment>
<sequence length="211" mass="23028">MQDSVKLDASEIYSGSLNSERTHVDLNVPKNERRGYGRTILLSLLITKAHTRGFRKTLVEVRPRRAKKPPDPTPSSLWVGDDLWPPPLSFADAAEHPQTPPHSPVSFSVQGSTVRLSCPVVCLGSLLGVGLPRLKSSRWAVLATNIGFLSCGDRYLEWIAALCSVCLPISHGNLQVQNMAIIHFSQYGVAAKELGGNHSNPEYFGMILDGS</sequence>
<proteinExistence type="predicted"/>
<gene>
    <name evidence="1" type="ORF">CDAR_433001</name>
</gene>
<name>A0AAV4QEV1_9ARAC</name>
<dbReference type="AlphaFoldDB" id="A0AAV4QEV1"/>
<keyword evidence="2" id="KW-1185">Reference proteome</keyword>
<dbReference type="Proteomes" id="UP001054837">
    <property type="component" value="Unassembled WGS sequence"/>
</dbReference>
<evidence type="ECO:0000313" key="1">
    <source>
        <dbReference type="EMBL" id="GIY08588.1"/>
    </source>
</evidence>
<organism evidence="1 2">
    <name type="scientific">Caerostris darwini</name>
    <dbReference type="NCBI Taxonomy" id="1538125"/>
    <lineage>
        <taxon>Eukaryota</taxon>
        <taxon>Metazoa</taxon>
        <taxon>Ecdysozoa</taxon>
        <taxon>Arthropoda</taxon>
        <taxon>Chelicerata</taxon>
        <taxon>Arachnida</taxon>
        <taxon>Araneae</taxon>
        <taxon>Araneomorphae</taxon>
        <taxon>Entelegynae</taxon>
        <taxon>Araneoidea</taxon>
        <taxon>Araneidae</taxon>
        <taxon>Caerostris</taxon>
    </lineage>
</organism>
<dbReference type="EMBL" id="BPLQ01004536">
    <property type="protein sequence ID" value="GIY08588.1"/>
    <property type="molecule type" value="Genomic_DNA"/>
</dbReference>
<protein>
    <submittedName>
        <fullName evidence="1">Uncharacterized protein</fullName>
    </submittedName>
</protein>